<keyword evidence="7" id="KW-1185">Reference proteome</keyword>
<feature type="domain" description="HTH marR-type" evidence="4">
    <location>
        <begin position="20"/>
        <end position="156"/>
    </location>
</feature>
<dbReference type="PROSITE" id="PS50995">
    <property type="entry name" value="HTH_MARR_2"/>
    <property type="match status" value="1"/>
</dbReference>
<dbReference type="EMBL" id="QJUL01000039">
    <property type="protein sequence ID" value="TBU87344.1"/>
    <property type="molecule type" value="Genomic_DNA"/>
</dbReference>
<dbReference type="Proteomes" id="UP000291334">
    <property type="component" value="Unassembled WGS sequence"/>
</dbReference>
<accession>A0A4Q9QUT8</accession>
<dbReference type="InterPro" id="IPR036388">
    <property type="entry name" value="WH-like_DNA-bd_sf"/>
</dbReference>
<dbReference type="PRINTS" id="PR00598">
    <property type="entry name" value="HTHMARR"/>
</dbReference>
<name>A0A4Q9QUT8_9GAMM</name>
<dbReference type="OrthoDB" id="4549026at2"/>
<dbReference type="EMBL" id="QJUM01000002">
    <property type="protein sequence ID" value="TBV09426.1"/>
    <property type="molecule type" value="Genomic_DNA"/>
</dbReference>
<keyword evidence="1" id="KW-0805">Transcription regulation</keyword>
<evidence type="ECO:0000313" key="6">
    <source>
        <dbReference type="EMBL" id="TBV09426.1"/>
    </source>
</evidence>
<reference evidence="7 8" key="1">
    <citation type="submission" date="2018-06" db="EMBL/GenBank/DDBJ databases">
        <title>Three novel Pseudomonas species isolated from symptomatic oak.</title>
        <authorList>
            <person name="Bueno-Gonzalez V."/>
            <person name="Brady C."/>
        </authorList>
    </citation>
    <scope>NUCLEOTIDE SEQUENCE [LARGE SCALE GENOMIC DNA]</scope>
    <source>
        <strain evidence="6 7">P26B</strain>
        <strain evidence="5 8">P6B</strain>
    </source>
</reference>
<dbReference type="InterPro" id="IPR000835">
    <property type="entry name" value="HTH_MarR-typ"/>
</dbReference>
<evidence type="ECO:0000256" key="2">
    <source>
        <dbReference type="ARBA" id="ARBA00023125"/>
    </source>
</evidence>
<evidence type="ECO:0000256" key="3">
    <source>
        <dbReference type="ARBA" id="ARBA00023163"/>
    </source>
</evidence>
<dbReference type="Gene3D" id="1.10.10.10">
    <property type="entry name" value="Winged helix-like DNA-binding domain superfamily/Winged helix DNA-binding domain"/>
    <property type="match status" value="1"/>
</dbReference>
<dbReference type="InterPro" id="IPR036390">
    <property type="entry name" value="WH_DNA-bd_sf"/>
</dbReference>
<proteinExistence type="predicted"/>
<keyword evidence="2" id="KW-0238">DNA-binding</keyword>
<dbReference type="PANTHER" id="PTHR42756">
    <property type="entry name" value="TRANSCRIPTIONAL REGULATOR, MARR"/>
    <property type="match status" value="1"/>
</dbReference>
<evidence type="ECO:0000313" key="5">
    <source>
        <dbReference type="EMBL" id="TBU87344.1"/>
    </source>
</evidence>
<evidence type="ECO:0000313" key="7">
    <source>
        <dbReference type="Proteomes" id="UP000291334"/>
    </source>
</evidence>
<comment type="caution">
    <text evidence="5">The sequence shown here is derived from an EMBL/GenBank/DDBJ whole genome shotgun (WGS) entry which is preliminary data.</text>
</comment>
<protein>
    <submittedName>
        <fullName evidence="5">MarR family transcriptional regulator</fullName>
    </submittedName>
</protein>
<dbReference type="GO" id="GO:0003700">
    <property type="term" value="F:DNA-binding transcription factor activity"/>
    <property type="evidence" value="ECO:0007669"/>
    <property type="project" value="InterPro"/>
</dbReference>
<dbReference type="SMART" id="SM00347">
    <property type="entry name" value="HTH_MARR"/>
    <property type="match status" value="1"/>
</dbReference>
<evidence type="ECO:0000313" key="8">
    <source>
        <dbReference type="Proteomes" id="UP000293172"/>
    </source>
</evidence>
<evidence type="ECO:0000256" key="1">
    <source>
        <dbReference type="ARBA" id="ARBA00023015"/>
    </source>
</evidence>
<dbReference type="SUPFAM" id="SSF46785">
    <property type="entry name" value="Winged helix' DNA-binding domain"/>
    <property type="match status" value="1"/>
</dbReference>
<dbReference type="GO" id="GO:0003677">
    <property type="term" value="F:DNA binding"/>
    <property type="evidence" value="ECO:0007669"/>
    <property type="project" value="UniProtKB-KW"/>
</dbReference>
<organism evidence="5 8">
    <name type="scientific">Phytopseudomonas dryadis</name>
    <dbReference type="NCBI Taxonomy" id="2487520"/>
    <lineage>
        <taxon>Bacteria</taxon>
        <taxon>Pseudomonadati</taxon>
        <taxon>Pseudomonadota</taxon>
        <taxon>Gammaproteobacteria</taxon>
        <taxon>Pseudomonadales</taxon>
        <taxon>Pseudomonadaceae</taxon>
        <taxon>Phytopseudomonas</taxon>
    </lineage>
</organism>
<dbReference type="Pfam" id="PF01047">
    <property type="entry name" value="MarR"/>
    <property type="match status" value="1"/>
</dbReference>
<dbReference type="Proteomes" id="UP000293172">
    <property type="component" value="Unassembled WGS sequence"/>
</dbReference>
<evidence type="ECO:0000259" key="4">
    <source>
        <dbReference type="PROSITE" id="PS50995"/>
    </source>
</evidence>
<gene>
    <name evidence="6" type="ORF">DNK34_02530</name>
    <name evidence="5" type="ORF">DNK44_20630</name>
</gene>
<sequence length="175" mass="19850">MERNMHNEEVKARLDEAVSRSSLLGRPGFLIRRLHQVHCSLFQEETRGHDITPVQYSLLSSLSRLGEMDQNTIAQAIGLERTSVAEVIPRLEARGLLSRRQSDKDKRVKLVKLARKGKTLVTKMNDAVQRAHDRTLEALPAEERDLFMLQLIHLVEANNEVKSAPLRLQPAKADS</sequence>
<dbReference type="AlphaFoldDB" id="A0A4Q9QUT8"/>
<dbReference type="PANTHER" id="PTHR42756:SF1">
    <property type="entry name" value="TRANSCRIPTIONAL REPRESSOR OF EMRAB OPERON"/>
    <property type="match status" value="1"/>
</dbReference>
<keyword evidence="3" id="KW-0804">Transcription</keyword>